<keyword evidence="1" id="KW-0812">Transmembrane</keyword>
<sequence length="102" mass="11428">MAKGRHMPVNPSFLQVIGRIVRSPDSFPLLAALSTAATMLTGFITYQFYTRPDFKALRVSSNAKDGIDKPLSYHSNRLMWIGKKTNETPKEVNDIIKSVRSS</sequence>
<evidence type="ECO:0000313" key="2">
    <source>
        <dbReference type="EMBL" id="PAA64121.1"/>
    </source>
</evidence>
<dbReference type="EMBL" id="NIVC01001779">
    <property type="protein sequence ID" value="PAA64121.1"/>
    <property type="molecule type" value="Genomic_DNA"/>
</dbReference>
<gene>
    <name evidence="2" type="ORF">BOX15_Mlig030943g1</name>
</gene>
<reference evidence="2 3" key="1">
    <citation type="submission" date="2017-06" db="EMBL/GenBank/DDBJ databases">
        <title>A platform for efficient transgenesis in Macrostomum lignano, a flatworm model organism for stem cell research.</title>
        <authorList>
            <person name="Berezikov E."/>
        </authorList>
    </citation>
    <scope>NUCLEOTIDE SEQUENCE [LARGE SCALE GENOMIC DNA]</scope>
    <source>
        <strain evidence="2">DV1</strain>
        <tissue evidence="2">Whole organism</tissue>
    </source>
</reference>
<dbReference type="Proteomes" id="UP000215902">
    <property type="component" value="Unassembled WGS sequence"/>
</dbReference>
<accession>A0A267ERI9</accession>
<evidence type="ECO:0000313" key="3">
    <source>
        <dbReference type="Proteomes" id="UP000215902"/>
    </source>
</evidence>
<proteinExistence type="predicted"/>
<keyword evidence="1" id="KW-0472">Membrane</keyword>
<evidence type="ECO:0000256" key="1">
    <source>
        <dbReference type="SAM" id="Phobius"/>
    </source>
</evidence>
<keyword evidence="3" id="KW-1185">Reference proteome</keyword>
<keyword evidence="1" id="KW-1133">Transmembrane helix</keyword>
<dbReference type="AlphaFoldDB" id="A0A267ERI9"/>
<feature type="transmembrane region" description="Helical" evidence="1">
    <location>
        <begin position="29"/>
        <end position="49"/>
    </location>
</feature>
<protein>
    <submittedName>
        <fullName evidence="2">Uncharacterized protein</fullName>
    </submittedName>
</protein>
<organism evidence="2 3">
    <name type="scientific">Macrostomum lignano</name>
    <dbReference type="NCBI Taxonomy" id="282301"/>
    <lineage>
        <taxon>Eukaryota</taxon>
        <taxon>Metazoa</taxon>
        <taxon>Spiralia</taxon>
        <taxon>Lophotrochozoa</taxon>
        <taxon>Platyhelminthes</taxon>
        <taxon>Rhabditophora</taxon>
        <taxon>Macrostomorpha</taxon>
        <taxon>Macrostomida</taxon>
        <taxon>Macrostomidae</taxon>
        <taxon>Macrostomum</taxon>
    </lineage>
</organism>
<name>A0A267ERI9_9PLAT</name>
<comment type="caution">
    <text evidence="2">The sequence shown here is derived from an EMBL/GenBank/DDBJ whole genome shotgun (WGS) entry which is preliminary data.</text>
</comment>